<sequence length="289" mass="35037">MDIRKEMFYIENNNRSPTENLKLPDTIDRFIKIPKEIILANTLPEHRTSIFLYFNYNQTWENTVHYSPIYMIQWCKYKANWHRGTKKNIFTKFRDCMDWYFENGYIIDFDKEKYIQNTFQSSLLNYEKLNPKNNFGILYDFEIEIINKYQSSYKPLNKSILFLLLSYIKAFTWIRTNEITGHSEKSKKNKPEIFYSQFQTMAAFIGSSRKMVAKATAVLEELGLIETYRMPRYKDSNDNWHTDDIIYILPYKYVSRNKKIVPCTKEEYNPEKELEYGHISFKYYIKELR</sequence>
<dbReference type="Proteomes" id="UP000474104">
    <property type="component" value="Unassembled WGS sequence"/>
</dbReference>
<evidence type="ECO:0000313" key="1">
    <source>
        <dbReference type="EMBL" id="NDO67334.1"/>
    </source>
</evidence>
<evidence type="ECO:0000313" key="2">
    <source>
        <dbReference type="Proteomes" id="UP000474104"/>
    </source>
</evidence>
<organism evidence="1 2">
    <name type="scientific">Schaedlerella arabinosiphila</name>
    <dbReference type="NCBI Taxonomy" id="2044587"/>
    <lineage>
        <taxon>Bacteria</taxon>
        <taxon>Bacillati</taxon>
        <taxon>Bacillota</taxon>
        <taxon>Clostridia</taxon>
        <taxon>Lachnospirales</taxon>
        <taxon>Lachnospiraceae</taxon>
        <taxon>Schaedlerella</taxon>
    </lineage>
</organism>
<protein>
    <submittedName>
        <fullName evidence="1">Uncharacterized protein</fullName>
    </submittedName>
</protein>
<dbReference type="EMBL" id="VIRB01000005">
    <property type="protein sequence ID" value="NDO67334.1"/>
    <property type="molecule type" value="Genomic_DNA"/>
</dbReference>
<accession>A0A9X5C3Q0</accession>
<reference evidence="1 2" key="1">
    <citation type="submission" date="2019-07" db="EMBL/GenBank/DDBJ databases">
        <title>Draft genome sequences of 15 bacterial species constituting the stable defined intestinal microbiota of the GM15 gnotobiotic mouse model.</title>
        <authorList>
            <person name="Elie C."/>
            <person name="Mathieu A."/>
            <person name="Saliou A."/>
            <person name="Darnaud M."/>
            <person name="Leulier F."/>
            <person name="Tamellini A."/>
        </authorList>
    </citation>
    <scope>NUCLEOTIDE SEQUENCE [LARGE SCALE GENOMIC DNA]</scope>
    <source>
        <strain evidence="2">ASF 502</strain>
    </source>
</reference>
<dbReference type="AlphaFoldDB" id="A0A9X5C3Q0"/>
<gene>
    <name evidence="1" type="ORF">FMM80_00710</name>
</gene>
<comment type="caution">
    <text evidence="1">The sequence shown here is derived from an EMBL/GenBank/DDBJ whole genome shotgun (WGS) entry which is preliminary data.</text>
</comment>
<name>A0A9X5C3Q0_9FIRM</name>
<proteinExistence type="predicted"/>